<dbReference type="Pfam" id="PF12706">
    <property type="entry name" value="Lactamase_B_2"/>
    <property type="match status" value="1"/>
</dbReference>
<dbReference type="AlphaFoldDB" id="A0A0D6EWD0"/>
<evidence type="ECO:0000313" key="2">
    <source>
        <dbReference type="EMBL" id="CEZ20020.1"/>
    </source>
</evidence>
<proteinExistence type="predicted"/>
<dbReference type="SMART" id="SM00849">
    <property type="entry name" value="Lactamase_B"/>
    <property type="match status" value="1"/>
</dbReference>
<dbReference type="RefSeq" id="WP_046488709.1">
    <property type="nucleotide sequence ID" value="NZ_CP040979.1"/>
</dbReference>
<accession>A0A0D6EWD0</accession>
<evidence type="ECO:0000313" key="3">
    <source>
        <dbReference type="Proteomes" id="UP000064007"/>
    </source>
</evidence>
<dbReference type="KEGG" id="mbat:BN1208_1139"/>
<dbReference type="OrthoDB" id="9803916at2"/>
<dbReference type="InterPro" id="IPR001279">
    <property type="entry name" value="Metallo-B-lactamas"/>
</dbReference>
<dbReference type="InterPro" id="IPR052533">
    <property type="entry name" value="WalJ/YycJ-like"/>
</dbReference>
<reference evidence="3" key="1">
    <citation type="submission" date="2014-12" db="EMBL/GenBank/DDBJ databases">
        <authorList>
            <person name="Salcher M.M."/>
        </authorList>
    </citation>
    <scope>NUCLEOTIDE SEQUENCE [LARGE SCALE GENOMIC DNA]</scope>
    <source>
        <strain evidence="3">MMS-10A-171</strain>
    </source>
</reference>
<sequence>MQFASLGSGSAGNSFVVKQNKSLLMVDCGFAIQDVVSRLDRLNETPESITGILLTHEHEDHVKGAFKLANKFKIPIWLSYGTYKMCEKHMIKSYEIDFHMIDSHNAFEIEDFTVQPFPVPHDAREPTQFTLSDGNRKLGILTDTGSSTPHIENMLQHLDALIIEFNHDLNLLESSEYTFSLKKRISGKLGHLDNQTAANILGKIQFKQLKHLVAAHLSEKNNTEDLVKEAIVGKIGCERDWIKIATQADGTSWQVI</sequence>
<keyword evidence="3" id="KW-1185">Reference proteome</keyword>
<name>A0A0D6EWD0_9PROT</name>
<dbReference type="PANTHER" id="PTHR47619:SF1">
    <property type="entry name" value="EXODEOXYRIBONUCLEASE WALJ"/>
    <property type="match status" value="1"/>
</dbReference>
<dbReference type="GeneID" id="99990458"/>
<gene>
    <name evidence="2" type="ORF">BN1208_1139</name>
</gene>
<dbReference type="STRING" id="1581557.BN1208_1139"/>
<dbReference type="SUPFAM" id="SSF56281">
    <property type="entry name" value="Metallo-hydrolase/oxidoreductase"/>
    <property type="match status" value="1"/>
</dbReference>
<dbReference type="Gene3D" id="3.60.15.10">
    <property type="entry name" value="Ribonuclease Z/Hydroxyacylglutathione hydrolase-like"/>
    <property type="match status" value="1"/>
</dbReference>
<dbReference type="Proteomes" id="UP000064007">
    <property type="component" value="Chromosome 1"/>
</dbReference>
<organism evidence="2 3">
    <name type="scientific">Candidatus Methylopumilus planktonicus</name>
    <dbReference type="NCBI Taxonomy" id="1581557"/>
    <lineage>
        <taxon>Bacteria</taxon>
        <taxon>Pseudomonadati</taxon>
        <taxon>Pseudomonadota</taxon>
        <taxon>Betaproteobacteria</taxon>
        <taxon>Nitrosomonadales</taxon>
        <taxon>Methylophilaceae</taxon>
        <taxon>Candidatus Methylopumilus</taxon>
    </lineage>
</organism>
<dbReference type="HOGENOM" id="CLU_073253_1_0_4"/>
<evidence type="ECO:0000259" key="1">
    <source>
        <dbReference type="SMART" id="SM00849"/>
    </source>
</evidence>
<dbReference type="EMBL" id="LN827929">
    <property type="protein sequence ID" value="CEZ20020.1"/>
    <property type="molecule type" value="Genomic_DNA"/>
</dbReference>
<dbReference type="InterPro" id="IPR036866">
    <property type="entry name" value="RibonucZ/Hydroxyglut_hydro"/>
</dbReference>
<protein>
    <submittedName>
        <fullName evidence="2">Putative Metallo-beta-lactamase superfamily protein</fullName>
    </submittedName>
</protein>
<feature type="domain" description="Metallo-beta-lactamase" evidence="1">
    <location>
        <begin position="11"/>
        <end position="191"/>
    </location>
</feature>
<dbReference type="PANTHER" id="PTHR47619">
    <property type="entry name" value="METALLO-HYDROLASE YYCJ-RELATED"/>
    <property type="match status" value="1"/>
</dbReference>